<evidence type="ECO:0000313" key="3">
    <source>
        <dbReference type="Proteomes" id="UP000215914"/>
    </source>
</evidence>
<keyword evidence="1" id="KW-0472">Membrane</keyword>
<organism evidence="2 3">
    <name type="scientific">Helianthus annuus</name>
    <name type="common">Common sunflower</name>
    <dbReference type="NCBI Taxonomy" id="4232"/>
    <lineage>
        <taxon>Eukaryota</taxon>
        <taxon>Viridiplantae</taxon>
        <taxon>Streptophyta</taxon>
        <taxon>Embryophyta</taxon>
        <taxon>Tracheophyta</taxon>
        <taxon>Spermatophyta</taxon>
        <taxon>Magnoliopsida</taxon>
        <taxon>eudicotyledons</taxon>
        <taxon>Gunneridae</taxon>
        <taxon>Pentapetalae</taxon>
        <taxon>asterids</taxon>
        <taxon>campanulids</taxon>
        <taxon>Asterales</taxon>
        <taxon>Asteraceae</taxon>
        <taxon>Asteroideae</taxon>
        <taxon>Heliantheae alliance</taxon>
        <taxon>Heliantheae</taxon>
        <taxon>Helianthus</taxon>
    </lineage>
</organism>
<accession>A0A9K3EH84</accession>
<reference evidence="2" key="2">
    <citation type="submission" date="2020-06" db="EMBL/GenBank/DDBJ databases">
        <title>Helianthus annuus Genome sequencing and assembly Release 2.</title>
        <authorList>
            <person name="Gouzy J."/>
            <person name="Langlade N."/>
            <person name="Munos S."/>
        </authorList>
    </citation>
    <scope>NUCLEOTIDE SEQUENCE</scope>
    <source>
        <tissue evidence="2">Leaves</tissue>
    </source>
</reference>
<sequence length="81" mass="9973">MAVTEKLHEERSFSDNYLWTKRSRKVTYRHEAKNLELNRRKNLRRLMFSTIFVKKVFCILILVTCFWGFTYTSLPFYRITE</sequence>
<dbReference type="AlphaFoldDB" id="A0A9K3EH84"/>
<keyword evidence="3" id="KW-1185">Reference proteome</keyword>
<reference evidence="2" key="1">
    <citation type="journal article" date="2017" name="Nature">
        <title>The sunflower genome provides insights into oil metabolism, flowering and Asterid evolution.</title>
        <authorList>
            <person name="Badouin H."/>
            <person name="Gouzy J."/>
            <person name="Grassa C.J."/>
            <person name="Murat F."/>
            <person name="Staton S.E."/>
            <person name="Cottret L."/>
            <person name="Lelandais-Briere C."/>
            <person name="Owens G.L."/>
            <person name="Carrere S."/>
            <person name="Mayjonade B."/>
            <person name="Legrand L."/>
            <person name="Gill N."/>
            <person name="Kane N.C."/>
            <person name="Bowers J.E."/>
            <person name="Hubner S."/>
            <person name="Bellec A."/>
            <person name="Berard A."/>
            <person name="Berges H."/>
            <person name="Blanchet N."/>
            <person name="Boniface M.C."/>
            <person name="Brunel D."/>
            <person name="Catrice O."/>
            <person name="Chaidir N."/>
            <person name="Claudel C."/>
            <person name="Donnadieu C."/>
            <person name="Faraut T."/>
            <person name="Fievet G."/>
            <person name="Helmstetter N."/>
            <person name="King M."/>
            <person name="Knapp S.J."/>
            <person name="Lai Z."/>
            <person name="Le Paslier M.C."/>
            <person name="Lippi Y."/>
            <person name="Lorenzon L."/>
            <person name="Mandel J.R."/>
            <person name="Marage G."/>
            <person name="Marchand G."/>
            <person name="Marquand E."/>
            <person name="Bret-Mestries E."/>
            <person name="Morien E."/>
            <person name="Nambeesan S."/>
            <person name="Nguyen T."/>
            <person name="Pegot-Espagnet P."/>
            <person name="Pouilly N."/>
            <person name="Raftis F."/>
            <person name="Sallet E."/>
            <person name="Schiex T."/>
            <person name="Thomas J."/>
            <person name="Vandecasteele C."/>
            <person name="Vares D."/>
            <person name="Vear F."/>
            <person name="Vautrin S."/>
            <person name="Crespi M."/>
            <person name="Mangin B."/>
            <person name="Burke J.M."/>
            <person name="Salse J."/>
            <person name="Munos S."/>
            <person name="Vincourt P."/>
            <person name="Rieseberg L.H."/>
            <person name="Langlade N.B."/>
        </authorList>
    </citation>
    <scope>NUCLEOTIDE SEQUENCE</scope>
    <source>
        <tissue evidence="2">Leaves</tissue>
    </source>
</reference>
<comment type="caution">
    <text evidence="2">The sequence shown here is derived from an EMBL/GenBank/DDBJ whole genome shotgun (WGS) entry which is preliminary data.</text>
</comment>
<protein>
    <submittedName>
        <fullName evidence="2">Uncharacterized protein</fullName>
    </submittedName>
</protein>
<dbReference type="Gramene" id="mRNA:HanXRQr2_Chr13g0585441">
    <property type="protein sequence ID" value="mRNA:HanXRQr2_Chr13g0585441"/>
    <property type="gene ID" value="HanXRQr2_Chr13g0585441"/>
</dbReference>
<proteinExistence type="predicted"/>
<keyword evidence="1" id="KW-0812">Transmembrane</keyword>
<keyword evidence="1" id="KW-1133">Transmembrane helix</keyword>
<dbReference type="EMBL" id="MNCJ02000328">
    <property type="protein sequence ID" value="KAF5773150.1"/>
    <property type="molecule type" value="Genomic_DNA"/>
</dbReference>
<gene>
    <name evidence="2" type="ORF">HanXRQr2_Chr13g0585441</name>
</gene>
<evidence type="ECO:0000313" key="2">
    <source>
        <dbReference type="EMBL" id="KAF5773150.1"/>
    </source>
</evidence>
<dbReference type="Proteomes" id="UP000215914">
    <property type="component" value="Unassembled WGS sequence"/>
</dbReference>
<name>A0A9K3EH84_HELAN</name>
<feature type="transmembrane region" description="Helical" evidence="1">
    <location>
        <begin position="46"/>
        <end position="69"/>
    </location>
</feature>
<evidence type="ECO:0000256" key="1">
    <source>
        <dbReference type="SAM" id="Phobius"/>
    </source>
</evidence>